<evidence type="ECO:0000256" key="14">
    <source>
        <dbReference type="PIRSR" id="PIRSR028937-2"/>
    </source>
</evidence>
<comment type="subcellular location">
    <subcellularLocation>
        <location evidence="3 12">Membrane</location>
    </subcellularLocation>
</comment>
<dbReference type="InterPro" id="IPR012400">
    <property type="entry name" value="Long_Oxdase"/>
</dbReference>
<dbReference type="EC" id="1.1.3.20" evidence="5 12"/>
<dbReference type="InterPro" id="IPR003953">
    <property type="entry name" value="FAD-dep_OxRdtase_2_FAD-bd"/>
</dbReference>
<dbReference type="Pfam" id="PF00732">
    <property type="entry name" value="GMC_oxred_N"/>
    <property type="match status" value="1"/>
</dbReference>
<evidence type="ECO:0000256" key="7">
    <source>
        <dbReference type="ARBA" id="ARBA00022692"/>
    </source>
</evidence>
<dbReference type="GO" id="GO:0016020">
    <property type="term" value="C:membrane"/>
    <property type="evidence" value="ECO:0007669"/>
    <property type="project" value="UniProtKB-SubCell"/>
</dbReference>
<feature type="domain" description="Glucose-methanol-choline oxidoreductase N-terminal" evidence="15">
    <location>
        <begin position="262"/>
        <end position="482"/>
    </location>
</feature>
<protein>
    <recommendedName>
        <fullName evidence="5 12">Long-chain-alcohol oxidase</fullName>
        <ecNumber evidence="5 12">1.1.3.20</ecNumber>
    </recommendedName>
</protein>
<dbReference type="AlphaFoldDB" id="A0AA35VYQ2"/>
<keyword evidence="10 12" id="KW-0560">Oxidoreductase</keyword>
<evidence type="ECO:0000313" key="18">
    <source>
        <dbReference type="EMBL" id="CAI9271257.1"/>
    </source>
</evidence>
<evidence type="ECO:0000256" key="11">
    <source>
        <dbReference type="ARBA" id="ARBA00023136"/>
    </source>
</evidence>
<evidence type="ECO:0000256" key="3">
    <source>
        <dbReference type="ARBA" id="ARBA00004370"/>
    </source>
</evidence>
<evidence type="ECO:0000256" key="13">
    <source>
        <dbReference type="PIRSR" id="PIRSR028937-1"/>
    </source>
</evidence>
<dbReference type="Gene3D" id="3.50.50.60">
    <property type="entry name" value="FAD/NAD(P)-binding domain"/>
    <property type="match status" value="2"/>
</dbReference>
<dbReference type="GO" id="GO:0050660">
    <property type="term" value="F:flavin adenine dinucleotide binding"/>
    <property type="evidence" value="ECO:0007669"/>
    <property type="project" value="InterPro"/>
</dbReference>
<dbReference type="Proteomes" id="UP001177003">
    <property type="component" value="Chromosome 2"/>
</dbReference>
<dbReference type="PIRSF" id="PIRSF028937">
    <property type="entry name" value="Lg_Ch_AO"/>
    <property type="match status" value="1"/>
</dbReference>
<reference evidence="18" key="1">
    <citation type="submission" date="2023-04" db="EMBL/GenBank/DDBJ databases">
        <authorList>
            <person name="Vijverberg K."/>
            <person name="Xiong W."/>
            <person name="Schranz E."/>
        </authorList>
    </citation>
    <scope>NUCLEOTIDE SEQUENCE</scope>
</reference>
<evidence type="ECO:0000256" key="9">
    <source>
        <dbReference type="ARBA" id="ARBA00022989"/>
    </source>
</evidence>
<proteinExistence type="inferred from homology"/>
<evidence type="ECO:0000256" key="8">
    <source>
        <dbReference type="ARBA" id="ARBA00022827"/>
    </source>
</evidence>
<evidence type="ECO:0000313" key="19">
    <source>
        <dbReference type="Proteomes" id="UP001177003"/>
    </source>
</evidence>
<sequence length="694" mass="76473">MYDDSERKCHPLLQGERDEDYKNGSFSSSEMATLSSICDVIVQPLPLNSLDDHGNKVEESIRSFSTASGSQYPIPNKVVHLLKTRAFLEAVMVVKLVLTLLSTRLDKREKIVQKWFENRFLTPIRLGFVFIKTLCLLVFFTQVGKKADNPAWEAIGYHVDINEEHPKKEQNKRPLQKGMVEIMKETDQTLVHSLLQKGLDVTEELKENICKIKCDVVIIGSGCGGGVAAAILAKSGKKVVVLEKGNYFTQTDYSKLEGPSLDQLYESGGILPTLDGKVMIQAGSTVGGGSAVNWSACIKTPQSLRKEWAEEHNIKLYESHEYTSAMNKVCERIGVTEKCTKEGFQNQVLRKGCQNLGLKVDSVPQNASENHHCGTCCYGCRSGDKKGTDSTWLVDAVDHGAVIITGCKAKKFMLTRNQNGKKRRKKCLGVIAQVLNDKILKRLHIEAKVTISACGSLLTPPIMISSGLKNPNIGKNLHLHPVAMAWGYFPEGSEETYILEVPALGPGCFAGLTPWVSGQDLKERMLKYSRTAHVFSLVKDRGSGEVTSAGRISYKFSKFDNENIKKGLRQALRVLIAAGAVEVGTQRSDGQKLKCKGTSEEEIEEFLETVDAVPGPMSMVKDWNIYCSAHQMGSCRMGKSEKEGAVDENGESWEAEGLYVCDASILPSAVGVNPMITIQSTAYCLAERIADIFR</sequence>
<gene>
    <name evidence="18" type="ORF">LSALG_LOCUS11532</name>
</gene>
<keyword evidence="7" id="KW-0812">Transmembrane</keyword>
<keyword evidence="11 12" id="KW-0472">Membrane</keyword>
<feature type="domain" description="Glucose-methanol-choline oxidoreductase C-terminal" evidence="17">
    <location>
        <begin position="551"/>
        <end position="682"/>
    </location>
</feature>
<evidence type="ECO:0000259" key="15">
    <source>
        <dbReference type="Pfam" id="PF00732"/>
    </source>
</evidence>
<accession>A0AA35VYQ2</accession>
<keyword evidence="6" id="KW-0285">Flavoprotein</keyword>
<dbReference type="InterPro" id="IPR000172">
    <property type="entry name" value="GMC_OxRdtase_N"/>
</dbReference>
<dbReference type="PANTHER" id="PTHR46056:SF10">
    <property type="entry name" value="LONG-CHAIN-ALCOHOL OXIDASE FAO3"/>
    <property type="match status" value="1"/>
</dbReference>
<evidence type="ECO:0000256" key="12">
    <source>
        <dbReference type="PIRNR" id="PIRNR028937"/>
    </source>
</evidence>
<dbReference type="Pfam" id="PF05199">
    <property type="entry name" value="GMC_oxred_C"/>
    <property type="match status" value="1"/>
</dbReference>
<dbReference type="EMBL" id="OX465078">
    <property type="protein sequence ID" value="CAI9271257.1"/>
    <property type="molecule type" value="Genomic_DNA"/>
</dbReference>
<dbReference type="PANTHER" id="PTHR46056">
    <property type="entry name" value="LONG-CHAIN-ALCOHOL OXIDASE"/>
    <property type="match status" value="1"/>
</dbReference>
<evidence type="ECO:0000256" key="2">
    <source>
        <dbReference type="ARBA" id="ARBA00003842"/>
    </source>
</evidence>
<dbReference type="Pfam" id="PF00890">
    <property type="entry name" value="FAD_binding_2"/>
    <property type="match status" value="1"/>
</dbReference>
<dbReference type="GO" id="GO:0046577">
    <property type="term" value="F:long-chain-alcohol oxidase activity"/>
    <property type="evidence" value="ECO:0007669"/>
    <property type="project" value="UniProtKB-EC"/>
</dbReference>
<feature type="active site" description="Proton acceptor" evidence="13">
    <location>
        <position position="630"/>
    </location>
</feature>
<keyword evidence="9" id="KW-1133">Transmembrane helix</keyword>
<evidence type="ECO:0000256" key="1">
    <source>
        <dbReference type="ARBA" id="ARBA00000920"/>
    </source>
</evidence>
<evidence type="ECO:0000256" key="5">
    <source>
        <dbReference type="ARBA" id="ARBA00013125"/>
    </source>
</evidence>
<keyword evidence="8 14" id="KW-0274">FAD</keyword>
<evidence type="ECO:0000256" key="6">
    <source>
        <dbReference type="ARBA" id="ARBA00022630"/>
    </source>
</evidence>
<comment type="catalytic activity">
    <reaction evidence="1 12">
        <text>a long-chain primary fatty alcohol + O2 = a long-chain fatty aldehyde + H2O2</text>
        <dbReference type="Rhea" id="RHEA:22756"/>
        <dbReference type="ChEBI" id="CHEBI:15379"/>
        <dbReference type="ChEBI" id="CHEBI:16240"/>
        <dbReference type="ChEBI" id="CHEBI:17176"/>
        <dbReference type="ChEBI" id="CHEBI:77396"/>
        <dbReference type="EC" id="1.1.3.20"/>
    </reaction>
</comment>
<feature type="binding site" evidence="14">
    <location>
        <begin position="214"/>
        <end position="229"/>
    </location>
    <ligand>
        <name>FAD</name>
        <dbReference type="ChEBI" id="CHEBI:57692"/>
    </ligand>
</feature>
<dbReference type="SUPFAM" id="SSF51905">
    <property type="entry name" value="FAD/NAD(P)-binding domain"/>
    <property type="match status" value="1"/>
</dbReference>
<organism evidence="18 19">
    <name type="scientific">Lactuca saligna</name>
    <name type="common">Willowleaf lettuce</name>
    <dbReference type="NCBI Taxonomy" id="75948"/>
    <lineage>
        <taxon>Eukaryota</taxon>
        <taxon>Viridiplantae</taxon>
        <taxon>Streptophyta</taxon>
        <taxon>Embryophyta</taxon>
        <taxon>Tracheophyta</taxon>
        <taxon>Spermatophyta</taxon>
        <taxon>Magnoliopsida</taxon>
        <taxon>eudicotyledons</taxon>
        <taxon>Gunneridae</taxon>
        <taxon>Pentapetalae</taxon>
        <taxon>asterids</taxon>
        <taxon>campanulids</taxon>
        <taxon>Asterales</taxon>
        <taxon>Asteraceae</taxon>
        <taxon>Cichorioideae</taxon>
        <taxon>Cichorieae</taxon>
        <taxon>Lactucinae</taxon>
        <taxon>Lactuca</taxon>
    </lineage>
</organism>
<evidence type="ECO:0000259" key="17">
    <source>
        <dbReference type="Pfam" id="PF05199"/>
    </source>
</evidence>
<evidence type="ECO:0000256" key="10">
    <source>
        <dbReference type="ARBA" id="ARBA00023002"/>
    </source>
</evidence>
<evidence type="ECO:0000256" key="4">
    <source>
        <dbReference type="ARBA" id="ARBA00010790"/>
    </source>
</evidence>
<feature type="domain" description="FAD-dependent oxidoreductase 2 FAD-binding" evidence="16">
    <location>
        <begin position="215"/>
        <end position="249"/>
    </location>
</feature>
<comment type="similarity">
    <text evidence="4 12">Belongs to the GMC oxidoreductase family.</text>
</comment>
<dbReference type="InterPro" id="IPR036188">
    <property type="entry name" value="FAD/NAD-bd_sf"/>
</dbReference>
<name>A0AA35VYQ2_LACSI</name>
<dbReference type="InterPro" id="IPR007867">
    <property type="entry name" value="GMC_OxRtase_C"/>
</dbReference>
<keyword evidence="19" id="KW-1185">Reference proteome</keyword>
<comment type="function">
    <text evidence="2 12">Long-chain fatty alcohol oxidase involved in the omega-oxidation pathway of lipid degradation.</text>
</comment>
<evidence type="ECO:0000259" key="16">
    <source>
        <dbReference type="Pfam" id="PF00890"/>
    </source>
</evidence>